<dbReference type="AlphaFoldDB" id="A0A557P347"/>
<dbReference type="GO" id="GO:0016887">
    <property type="term" value="F:ATP hydrolysis activity"/>
    <property type="evidence" value="ECO:0007669"/>
    <property type="project" value="InterPro"/>
</dbReference>
<sequence length="404" mass="45975">MIKNFGVKNFASIGEGIEVSFEFDGNTPENVSNGQNIGTVLGIKGANGSGKTNILKAISFLFSFVSKRIAPLDEDGELKGDVNLPLDSFFHNTDPSEFYLEFVCDETKYHYEVTLKSDGILTESLIRNVGGKTEFLVFHRENEEILECEDGLQELKTIKLRADQSIISLPNDYKFHTSTFELELINEYFKKFIFNVGQGGMRYDGYNGPTERVRSQFYFENKDAFNFVKKIIKSCDDGIDDIQIKRQKGENGGFVYFPEYIHKYKGKEHKLAQHDEAMGTKVLFSSLYKYWLTLTHGGLLIVDEFDIHLHSMILPEILGLFTNTKINKKSAQLIFTAHNTEIIDSLGRYRTILVNKEDNETYCFRLDKVSVLRNDRAITPVYLKGKIGGVPKLKKANILRALEG</sequence>
<dbReference type="OrthoDB" id="9809324at2"/>
<evidence type="ECO:0000313" key="2">
    <source>
        <dbReference type="EMBL" id="TVO35090.1"/>
    </source>
</evidence>
<dbReference type="CDD" id="cd00267">
    <property type="entry name" value="ABC_ATPase"/>
    <property type="match status" value="1"/>
</dbReference>
<accession>A0A557P347</accession>
<name>A0A557P347_9VIBR</name>
<dbReference type="Pfam" id="PF13304">
    <property type="entry name" value="AAA_21"/>
    <property type="match status" value="1"/>
</dbReference>
<gene>
    <name evidence="2" type="ORF">FOF44_12365</name>
</gene>
<dbReference type="PANTHER" id="PTHR40396:SF1">
    <property type="entry name" value="ATPASE AAA-TYPE CORE DOMAIN-CONTAINING PROTEIN"/>
    <property type="match status" value="1"/>
</dbReference>
<evidence type="ECO:0000259" key="1">
    <source>
        <dbReference type="Pfam" id="PF13304"/>
    </source>
</evidence>
<dbReference type="RefSeq" id="WP_144388581.1">
    <property type="nucleotide sequence ID" value="NZ_CANNCB010000031.1"/>
</dbReference>
<organism evidence="2 3">
    <name type="scientific">Vibrio algivorus</name>
    <dbReference type="NCBI Taxonomy" id="1667024"/>
    <lineage>
        <taxon>Bacteria</taxon>
        <taxon>Pseudomonadati</taxon>
        <taxon>Pseudomonadota</taxon>
        <taxon>Gammaproteobacteria</taxon>
        <taxon>Vibrionales</taxon>
        <taxon>Vibrionaceae</taxon>
        <taxon>Vibrio</taxon>
    </lineage>
</organism>
<dbReference type="Proteomes" id="UP000319828">
    <property type="component" value="Unassembled WGS sequence"/>
</dbReference>
<dbReference type="PANTHER" id="PTHR40396">
    <property type="entry name" value="ATPASE-LIKE PROTEIN"/>
    <property type="match status" value="1"/>
</dbReference>
<proteinExistence type="predicted"/>
<dbReference type="InterPro" id="IPR027417">
    <property type="entry name" value="P-loop_NTPase"/>
</dbReference>
<dbReference type="GO" id="GO:0005524">
    <property type="term" value="F:ATP binding"/>
    <property type="evidence" value="ECO:0007669"/>
    <property type="project" value="InterPro"/>
</dbReference>
<comment type="caution">
    <text evidence="2">The sequence shown here is derived from an EMBL/GenBank/DDBJ whole genome shotgun (WGS) entry which is preliminary data.</text>
</comment>
<dbReference type="SUPFAM" id="SSF52540">
    <property type="entry name" value="P-loop containing nucleoside triphosphate hydrolases"/>
    <property type="match status" value="1"/>
</dbReference>
<dbReference type="Gene3D" id="3.40.50.300">
    <property type="entry name" value="P-loop containing nucleotide triphosphate hydrolases"/>
    <property type="match status" value="1"/>
</dbReference>
<dbReference type="InterPro" id="IPR003959">
    <property type="entry name" value="ATPase_AAA_core"/>
</dbReference>
<protein>
    <submittedName>
        <fullName evidence="2">AAA family ATPase</fullName>
    </submittedName>
</protein>
<dbReference type="EMBL" id="VMKJ01000026">
    <property type="protein sequence ID" value="TVO35090.1"/>
    <property type="molecule type" value="Genomic_DNA"/>
</dbReference>
<reference evidence="2 3" key="1">
    <citation type="submission" date="2019-07" db="EMBL/GenBank/DDBJ databases">
        <title>The draft genome sequence of Vibrio algivorus M1486.</title>
        <authorList>
            <person name="Meng X."/>
        </authorList>
    </citation>
    <scope>NUCLEOTIDE SEQUENCE [LARGE SCALE GENOMIC DNA]</scope>
    <source>
        <strain evidence="2 3">M1486</strain>
    </source>
</reference>
<evidence type="ECO:0000313" key="3">
    <source>
        <dbReference type="Proteomes" id="UP000319828"/>
    </source>
</evidence>
<feature type="domain" description="ATPase AAA-type core" evidence="1">
    <location>
        <begin position="42"/>
        <end position="344"/>
    </location>
</feature>